<protein>
    <submittedName>
        <fullName evidence="1">Uncharacterized protein</fullName>
    </submittedName>
</protein>
<dbReference type="EMBL" id="MT142978">
    <property type="protein sequence ID" value="QJA91316.1"/>
    <property type="molecule type" value="Genomic_DNA"/>
</dbReference>
<accession>A0A6M3L915</accession>
<organism evidence="1">
    <name type="scientific">viral metagenome</name>
    <dbReference type="NCBI Taxonomy" id="1070528"/>
    <lineage>
        <taxon>unclassified sequences</taxon>
        <taxon>metagenomes</taxon>
        <taxon>organismal metagenomes</taxon>
    </lineage>
</organism>
<evidence type="ECO:0000313" key="1">
    <source>
        <dbReference type="EMBL" id="QJA91316.1"/>
    </source>
</evidence>
<gene>
    <name evidence="1" type="ORF">MM415B03406_0011</name>
</gene>
<proteinExistence type="predicted"/>
<sequence>MIANETDNQIWKLLEWAESILFFQVDEEGHDYDICLCERCLFIRLYSVFTGTRR</sequence>
<reference evidence="1" key="1">
    <citation type="submission" date="2020-03" db="EMBL/GenBank/DDBJ databases">
        <title>The deep terrestrial virosphere.</title>
        <authorList>
            <person name="Holmfeldt K."/>
            <person name="Nilsson E."/>
            <person name="Simone D."/>
            <person name="Lopez-Fernandez M."/>
            <person name="Wu X."/>
            <person name="de Brujin I."/>
            <person name="Lundin D."/>
            <person name="Andersson A."/>
            <person name="Bertilsson S."/>
            <person name="Dopson M."/>
        </authorList>
    </citation>
    <scope>NUCLEOTIDE SEQUENCE</scope>
    <source>
        <strain evidence="1">MM415B03406</strain>
    </source>
</reference>
<dbReference type="AlphaFoldDB" id="A0A6M3L915"/>
<name>A0A6M3L915_9ZZZZ</name>